<evidence type="ECO:0008006" key="3">
    <source>
        <dbReference type="Google" id="ProtNLM"/>
    </source>
</evidence>
<comment type="caution">
    <text evidence="1">The sequence shown here is derived from an EMBL/GenBank/DDBJ whole genome shotgun (WGS) entry which is preliminary data.</text>
</comment>
<evidence type="ECO:0000313" key="1">
    <source>
        <dbReference type="EMBL" id="KAG6398155.1"/>
    </source>
</evidence>
<dbReference type="AlphaFoldDB" id="A0A8X8WNP1"/>
<dbReference type="PANTHER" id="PTHR48478">
    <property type="entry name" value="LECTIN-LIKE"/>
    <property type="match status" value="1"/>
</dbReference>
<dbReference type="Proteomes" id="UP000298416">
    <property type="component" value="Unassembled WGS sequence"/>
</dbReference>
<dbReference type="InterPro" id="IPR025886">
    <property type="entry name" value="PP2-like"/>
</dbReference>
<dbReference type="EMBL" id="PNBA02000015">
    <property type="protein sequence ID" value="KAG6398155.1"/>
    <property type="molecule type" value="Genomic_DNA"/>
</dbReference>
<name>A0A8X8WNP1_SALSN</name>
<organism evidence="1">
    <name type="scientific">Salvia splendens</name>
    <name type="common">Scarlet sage</name>
    <dbReference type="NCBI Taxonomy" id="180675"/>
    <lineage>
        <taxon>Eukaryota</taxon>
        <taxon>Viridiplantae</taxon>
        <taxon>Streptophyta</taxon>
        <taxon>Embryophyta</taxon>
        <taxon>Tracheophyta</taxon>
        <taxon>Spermatophyta</taxon>
        <taxon>Magnoliopsida</taxon>
        <taxon>eudicotyledons</taxon>
        <taxon>Gunneridae</taxon>
        <taxon>Pentapetalae</taxon>
        <taxon>asterids</taxon>
        <taxon>lamiids</taxon>
        <taxon>Lamiales</taxon>
        <taxon>Lamiaceae</taxon>
        <taxon>Nepetoideae</taxon>
        <taxon>Mentheae</taxon>
        <taxon>Salviinae</taxon>
        <taxon>Salvia</taxon>
        <taxon>Salvia subgen. Calosphace</taxon>
        <taxon>core Calosphace</taxon>
    </lineage>
</organism>
<dbReference type="OrthoDB" id="2107747at2759"/>
<reference evidence="1" key="2">
    <citation type="submission" date="2020-08" db="EMBL/GenBank/DDBJ databases">
        <title>Plant Genome Project.</title>
        <authorList>
            <person name="Zhang R.-G."/>
        </authorList>
    </citation>
    <scope>NUCLEOTIDE SEQUENCE</scope>
    <source>
        <strain evidence="1">Huo1</strain>
        <tissue evidence="1">Leaf</tissue>
    </source>
</reference>
<accession>A0A8X8WNP1</accession>
<sequence>MASNTTPHHSGNSSLKFTKGAQGMKIYPRNFNIVWGNDTRYWNVPKNTDLAAELCQVSWLEVTGGVVGTKAAKSYEVGFSVSLNPDAFGWGKYPIYIMIKRGNEEKATWTKIMINPNQKGQFEIKGRLVIGSDHQIEGSDDGKLSFGLYEVWSGKWKGGLKIHHAYVKEC</sequence>
<proteinExistence type="predicted"/>
<keyword evidence="2" id="KW-1185">Reference proteome</keyword>
<dbReference type="Pfam" id="PF14299">
    <property type="entry name" value="PP2"/>
    <property type="match status" value="1"/>
</dbReference>
<protein>
    <recommendedName>
        <fullName evidence="3">Phloem protein 2-like</fullName>
    </recommendedName>
</protein>
<dbReference type="GO" id="GO:0030246">
    <property type="term" value="F:carbohydrate binding"/>
    <property type="evidence" value="ECO:0007669"/>
    <property type="project" value="InterPro"/>
</dbReference>
<dbReference type="InterPro" id="IPR052147">
    <property type="entry name" value="PP2-like/Lectin"/>
</dbReference>
<reference evidence="1" key="1">
    <citation type="submission" date="2018-01" db="EMBL/GenBank/DDBJ databases">
        <authorList>
            <person name="Mao J.F."/>
        </authorList>
    </citation>
    <scope>NUCLEOTIDE SEQUENCE</scope>
    <source>
        <strain evidence="1">Huo1</strain>
        <tissue evidence="1">Leaf</tissue>
    </source>
</reference>
<evidence type="ECO:0000313" key="2">
    <source>
        <dbReference type="Proteomes" id="UP000298416"/>
    </source>
</evidence>
<dbReference type="PANTHER" id="PTHR48478:SF1">
    <property type="entry name" value="LECTIN-LIKE"/>
    <property type="match status" value="1"/>
</dbReference>
<gene>
    <name evidence="1" type="ORF">SASPL_139610</name>
</gene>